<reference evidence="1" key="1">
    <citation type="submission" date="2019-03" db="EMBL/GenBank/DDBJ databases">
        <title>Long read genome sequence of the mycoparasitic Pythium oligandrum ATCC 38472 isolated from sugarbeet rhizosphere.</title>
        <authorList>
            <person name="Gaulin E."/>
        </authorList>
    </citation>
    <scope>NUCLEOTIDE SEQUENCE</scope>
    <source>
        <strain evidence="1">ATCC 38472_TT</strain>
    </source>
</reference>
<organism evidence="1 2">
    <name type="scientific">Pythium oligandrum</name>
    <name type="common">Mycoparasitic fungus</name>
    <dbReference type="NCBI Taxonomy" id="41045"/>
    <lineage>
        <taxon>Eukaryota</taxon>
        <taxon>Sar</taxon>
        <taxon>Stramenopiles</taxon>
        <taxon>Oomycota</taxon>
        <taxon>Peronosporomycetes</taxon>
        <taxon>Pythiales</taxon>
        <taxon>Pythiaceae</taxon>
        <taxon>Pythium</taxon>
    </lineage>
</organism>
<gene>
    <name evidence="1" type="ORF">Poli38472_011170</name>
</gene>
<protein>
    <submittedName>
        <fullName evidence="1">Uncharacterized protein</fullName>
    </submittedName>
</protein>
<evidence type="ECO:0000313" key="1">
    <source>
        <dbReference type="EMBL" id="TMW67550.1"/>
    </source>
</evidence>
<dbReference type="AlphaFoldDB" id="A0A8K1CRS7"/>
<keyword evidence="2" id="KW-1185">Reference proteome</keyword>
<sequence>MNVASVANATYPQTQLVSDATTSDDVYLGTLHLDQGAVINLSSDSEDTLVVQQPNGLNFEIIRKDPMSTSIEILLPGFGIGTVERVASQEKRSRLSPRSETAGSISSLLNTTVPVLRVVASSDRKSTGIIEVVAKDGNEELVKIILDNCPNLRTLELSGVKLPSFRLFTEVHTVHNRHLVELVLSKWKLDNEESLVEFLDMLSDPASIPAKRLEKLVLNDNVDGVLKEESATALTRVTHLNWKLNYLQAYLPSSISSTYENDLEELRGEEYDEEEDDQREVIQSVPLRSKCALVSVFAQRSSEQSYQRPATRILQFASESLDASLAAQLDGGVFGDEFLQLRDALLLIGTLRLSPSMTDQEWVKALREHGVLPRVKQDPLPIGSSIGITFNTLDYEDLERLTRFFFSDDDRDELFEADCAILREQFGSELRCLPSVRLNFSFIPEFRYSVSAKRQEAYLRKAVRLITHVQTMTKHSRRKFPMRPRFELGFIWLSISNFHVTHGIVEQVHALLALDVRVESLSLPTNTRHVPYDEWRQAWAALLFTICGHSKAAIRPRYPIDRLLIGFYHESPHLEEQYQALFSVLAHATSIKEVIFNNLYARERVQTMWRRFLFAFFSKTSTTSVERVNISYYKMLWPEERVDVASVINARYPETQLLAGATSADDIYLGEVCLPYGAQIQLPSGRKITVDERRDIDEDDEDGERRFFTIPLSMEPKCAFLSVVSASNKHQAPLNRDVLGSILAFGAKPSTRRAMICCTSGPHIRSKYVFESEMGADIDAGTIPLYVNVPVTGTLGLGSTTSGPWEQAARYYHGKRNDLLMAMPPSTVTPRIVFVFEYINLSSLTWDDRMCHLFGYDEDDQDIAFHETCGLVQTQFPDDKAHLPSIPIEFAIPSVETLSPGDQIAFIKSLGILIERAHEKTQYAEELYPDRPRFKLEAIHLDVERFHLTPEVVEALQRLMTQIQVRVLAPPSVTTVGDEVIPGWRHAWATLLFSICGHPQATVVPTKPVEVLFLTYYKLTSEMMLLCSKERKSGFSYDHLPAKCEDRFPVVPLPSHRLQCRDVLPVVPPPSTDGLQ</sequence>
<dbReference type="EMBL" id="SPLM01000004">
    <property type="protein sequence ID" value="TMW67550.1"/>
    <property type="molecule type" value="Genomic_DNA"/>
</dbReference>
<dbReference type="Proteomes" id="UP000794436">
    <property type="component" value="Unassembled WGS sequence"/>
</dbReference>
<comment type="caution">
    <text evidence="1">The sequence shown here is derived from an EMBL/GenBank/DDBJ whole genome shotgun (WGS) entry which is preliminary data.</text>
</comment>
<name>A0A8K1CRS7_PYTOL</name>
<dbReference type="SUPFAM" id="SSF52047">
    <property type="entry name" value="RNI-like"/>
    <property type="match status" value="1"/>
</dbReference>
<dbReference type="Gene3D" id="3.80.10.10">
    <property type="entry name" value="Ribonuclease Inhibitor"/>
    <property type="match status" value="1"/>
</dbReference>
<accession>A0A8K1CRS7</accession>
<evidence type="ECO:0000313" key="2">
    <source>
        <dbReference type="Proteomes" id="UP000794436"/>
    </source>
</evidence>
<dbReference type="InterPro" id="IPR032675">
    <property type="entry name" value="LRR_dom_sf"/>
</dbReference>
<proteinExistence type="predicted"/>